<name>A0ABV7FJE7_9GAMM</name>
<dbReference type="Proteomes" id="UP001595555">
    <property type="component" value="Unassembled WGS sequence"/>
</dbReference>
<keyword evidence="2" id="KW-1185">Reference proteome</keyword>
<proteinExistence type="predicted"/>
<organism evidence="1 2">
    <name type="scientific">Cellvibrio fontiphilus</name>
    <dbReference type="NCBI Taxonomy" id="1815559"/>
    <lineage>
        <taxon>Bacteria</taxon>
        <taxon>Pseudomonadati</taxon>
        <taxon>Pseudomonadota</taxon>
        <taxon>Gammaproteobacteria</taxon>
        <taxon>Cellvibrionales</taxon>
        <taxon>Cellvibrionaceae</taxon>
        <taxon>Cellvibrio</taxon>
    </lineage>
</organism>
<evidence type="ECO:0000313" key="1">
    <source>
        <dbReference type="EMBL" id="MFC3116302.1"/>
    </source>
</evidence>
<dbReference type="Pfam" id="PF20043">
    <property type="entry name" value="DUF6445"/>
    <property type="match status" value="1"/>
</dbReference>
<comment type="caution">
    <text evidence="1">The sequence shown here is derived from an EMBL/GenBank/DDBJ whole genome shotgun (WGS) entry which is preliminary data.</text>
</comment>
<gene>
    <name evidence="1" type="ORF">ACFODX_12090</name>
</gene>
<sequence length="227" mass="25330">MNVQILDIGNEQNKVICIDNFFSDPNRLVDVAAKSLFAPYAAATQRKGYPGVRTAAPADYSLSLVNSVNELVRREFSIASPASIKLLQEAMCLMTVPESALGPLQTIPHFDASNPHFFATLLYLCDEAHGGTGFYRHNATGYETITPERCDHYLDVCYEELNTKRREKRYFADTDAAFTKTGFVPAKFNRLVIYQGCILHSANILSDISLQADPRKGRLTANVFFSF</sequence>
<dbReference type="RefSeq" id="WP_378119430.1">
    <property type="nucleotide sequence ID" value="NZ_JBHRTF010000004.1"/>
</dbReference>
<protein>
    <submittedName>
        <fullName evidence="1">DUF6445 family protein</fullName>
    </submittedName>
</protein>
<reference evidence="2" key="1">
    <citation type="journal article" date="2019" name="Int. J. Syst. Evol. Microbiol.">
        <title>The Global Catalogue of Microorganisms (GCM) 10K type strain sequencing project: providing services to taxonomists for standard genome sequencing and annotation.</title>
        <authorList>
            <consortium name="The Broad Institute Genomics Platform"/>
            <consortium name="The Broad Institute Genome Sequencing Center for Infectious Disease"/>
            <person name="Wu L."/>
            <person name="Ma J."/>
        </authorList>
    </citation>
    <scope>NUCLEOTIDE SEQUENCE [LARGE SCALE GENOMIC DNA]</scope>
    <source>
        <strain evidence="2">KCTC 52237</strain>
    </source>
</reference>
<dbReference type="EMBL" id="JBHRTF010000004">
    <property type="protein sequence ID" value="MFC3116302.1"/>
    <property type="molecule type" value="Genomic_DNA"/>
</dbReference>
<dbReference type="InterPro" id="IPR045617">
    <property type="entry name" value="DUF6445"/>
</dbReference>
<accession>A0ABV7FJE7</accession>
<evidence type="ECO:0000313" key="2">
    <source>
        <dbReference type="Proteomes" id="UP001595555"/>
    </source>
</evidence>